<evidence type="ECO:0000313" key="4">
    <source>
        <dbReference type="Proteomes" id="UP000199161"/>
    </source>
</evidence>
<gene>
    <name evidence="3" type="ORF">SAMN05444422_101664</name>
</gene>
<evidence type="ECO:0000259" key="1">
    <source>
        <dbReference type="Pfam" id="PF08350"/>
    </source>
</evidence>
<proteinExistence type="predicted"/>
<organism evidence="3 4">
    <name type="scientific">Natronobacterium haloterrestre</name>
    <name type="common">Halobiforma haloterrestris</name>
    <dbReference type="NCBI Taxonomy" id="148448"/>
    <lineage>
        <taxon>Archaea</taxon>
        <taxon>Methanobacteriati</taxon>
        <taxon>Methanobacteriota</taxon>
        <taxon>Stenosarchaea group</taxon>
        <taxon>Halobacteria</taxon>
        <taxon>Halobacteriales</taxon>
        <taxon>Natrialbaceae</taxon>
        <taxon>Natronobacterium</taxon>
    </lineage>
</organism>
<name>A0A1I1DJ48_NATHA</name>
<keyword evidence="4" id="KW-1185">Reference proteome</keyword>
<dbReference type="RefSeq" id="WP_089785282.1">
    <property type="nucleotide sequence ID" value="NZ_FOKW01000001.1"/>
</dbReference>
<evidence type="ECO:0000313" key="3">
    <source>
        <dbReference type="EMBL" id="SFB74466.1"/>
    </source>
</evidence>
<dbReference type="InterPro" id="IPR036390">
    <property type="entry name" value="WH_DNA-bd_sf"/>
</dbReference>
<dbReference type="SUPFAM" id="SSF46785">
    <property type="entry name" value="Winged helix' DNA-binding domain"/>
    <property type="match status" value="1"/>
</dbReference>
<dbReference type="InterPro" id="IPR036388">
    <property type="entry name" value="WH-like_DNA-bd_sf"/>
</dbReference>
<reference evidence="4" key="1">
    <citation type="submission" date="2016-10" db="EMBL/GenBank/DDBJ databases">
        <authorList>
            <person name="Varghese N."/>
            <person name="Submissions S."/>
        </authorList>
    </citation>
    <scope>NUCLEOTIDE SEQUENCE [LARGE SCALE GENOMIC DNA]</scope>
    <source>
        <strain evidence="4">DSM 13078</strain>
    </source>
</reference>
<dbReference type="InterPro" id="IPR013561">
    <property type="entry name" value="FilR1_middle_dom"/>
</dbReference>
<dbReference type="Pfam" id="PF08350">
    <property type="entry name" value="FilR1_middle"/>
    <property type="match status" value="1"/>
</dbReference>
<dbReference type="Gene3D" id="1.10.10.10">
    <property type="entry name" value="Winged helix-like DNA-binding domain superfamily/Winged helix DNA-binding domain"/>
    <property type="match status" value="1"/>
</dbReference>
<accession>A0A1I1DJ48</accession>
<protein>
    <submittedName>
        <fullName evidence="3">Predicted transcriptional regulator, contains HTH domain</fullName>
    </submittedName>
</protein>
<feature type="domain" description="Methanogenesis regulatory protein FilR1 middle" evidence="1">
    <location>
        <begin position="120"/>
        <end position="246"/>
    </location>
</feature>
<feature type="domain" description="HVO-A0261-like N-terminal" evidence="2">
    <location>
        <begin position="12"/>
        <end position="82"/>
    </location>
</feature>
<dbReference type="Proteomes" id="UP000199161">
    <property type="component" value="Unassembled WGS sequence"/>
</dbReference>
<dbReference type="EMBL" id="FOKW01000001">
    <property type="protein sequence ID" value="SFB74466.1"/>
    <property type="molecule type" value="Genomic_DNA"/>
</dbReference>
<dbReference type="InterPro" id="IPR057527">
    <property type="entry name" value="HVO_A0261-like_N"/>
</dbReference>
<dbReference type="InterPro" id="IPR011991">
    <property type="entry name" value="ArsR-like_HTH"/>
</dbReference>
<evidence type="ECO:0000259" key="2">
    <source>
        <dbReference type="Pfam" id="PF25213"/>
    </source>
</evidence>
<dbReference type="CDD" id="cd00090">
    <property type="entry name" value="HTH_ARSR"/>
    <property type="match status" value="1"/>
</dbReference>
<dbReference type="AlphaFoldDB" id="A0A1I1DJ48"/>
<sequence>MLAAADRLSETLQKRYRCLQALVEQARTKRELVDALEIPRSTLDDIVRELESDGLVEYRDGRWQPTYSGRLAYRAHQEYRGRLASLTELSPVLDELDSGTELSLVFVDGANVHRSQPEIPDSVLSTLVECVGAATHVRAVAPKLIAGHVERLYQQSTTGDSATFDIVVPETVYEEFQSAYPSITTTLREDKDVHVHHALIPFSFDIWICDDERAAVSVFTDRGIAGILVNDTADAVEWADRQYRRVLGGH</sequence>
<dbReference type="OrthoDB" id="330490at2157"/>
<dbReference type="Pfam" id="PF25213">
    <property type="entry name" value="HVO_A0261_N"/>
    <property type="match status" value="1"/>
</dbReference>